<dbReference type="AlphaFoldDB" id="A0A226DK12"/>
<dbReference type="STRING" id="158441.A0A226DK12"/>
<dbReference type="SUPFAM" id="SSF57667">
    <property type="entry name" value="beta-beta-alpha zinc fingers"/>
    <property type="match status" value="4"/>
</dbReference>
<dbReference type="GO" id="GO:0008270">
    <property type="term" value="F:zinc ion binding"/>
    <property type="evidence" value="ECO:0007669"/>
    <property type="project" value="UniProtKB-KW"/>
</dbReference>
<dbReference type="FunFam" id="3.30.160.60:FF:001753">
    <property type="entry name" value="Si:ch211-119o8.6"/>
    <property type="match status" value="1"/>
</dbReference>
<keyword evidence="2" id="KW-0862">Zinc</keyword>
<keyword evidence="1" id="KW-0378">Hydrolase</keyword>
<comment type="caution">
    <text evidence="4">The sequence shown here is derived from an EMBL/GenBank/DDBJ whole genome shotgun (WGS) entry which is preliminary data.</text>
</comment>
<feature type="domain" description="C2H2-type" evidence="3">
    <location>
        <begin position="157"/>
        <end position="184"/>
    </location>
</feature>
<dbReference type="InterPro" id="IPR013087">
    <property type="entry name" value="Znf_C2H2_type"/>
</dbReference>
<name>A0A226DK12_FOLCA</name>
<dbReference type="EMBL" id="LNIX01000018">
    <property type="protein sequence ID" value="OXA45338.1"/>
    <property type="molecule type" value="Genomic_DNA"/>
</dbReference>
<gene>
    <name evidence="4" type="ORF">Fcan01_20156</name>
</gene>
<dbReference type="Pfam" id="PF04371">
    <property type="entry name" value="PAD_porph"/>
    <property type="match status" value="1"/>
</dbReference>
<organism evidence="4 5">
    <name type="scientific">Folsomia candida</name>
    <name type="common">Springtail</name>
    <dbReference type="NCBI Taxonomy" id="158441"/>
    <lineage>
        <taxon>Eukaryota</taxon>
        <taxon>Metazoa</taxon>
        <taxon>Ecdysozoa</taxon>
        <taxon>Arthropoda</taxon>
        <taxon>Hexapoda</taxon>
        <taxon>Collembola</taxon>
        <taxon>Entomobryomorpha</taxon>
        <taxon>Isotomoidea</taxon>
        <taxon>Isotomidae</taxon>
        <taxon>Proisotominae</taxon>
        <taxon>Folsomia</taxon>
    </lineage>
</organism>
<keyword evidence="2" id="KW-0479">Metal-binding</keyword>
<dbReference type="GO" id="GO:0047632">
    <property type="term" value="F:agmatine deiminase activity"/>
    <property type="evidence" value="ECO:0007669"/>
    <property type="project" value="TreeGrafter"/>
</dbReference>
<dbReference type="PROSITE" id="PS50157">
    <property type="entry name" value="ZINC_FINGER_C2H2_2"/>
    <property type="match status" value="6"/>
</dbReference>
<evidence type="ECO:0000256" key="1">
    <source>
        <dbReference type="ARBA" id="ARBA00022801"/>
    </source>
</evidence>
<dbReference type="GO" id="GO:0004668">
    <property type="term" value="F:protein-arginine deiminase activity"/>
    <property type="evidence" value="ECO:0007669"/>
    <property type="project" value="InterPro"/>
</dbReference>
<evidence type="ECO:0000256" key="2">
    <source>
        <dbReference type="PROSITE-ProRule" id="PRU00042"/>
    </source>
</evidence>
<dbReference type="PROSITE" id="PS00028">
    <property type="entry name" value="ZINC_FINGER_C2H2_1"/>
    <property type="match status" value="6"/>
</dbReference>
<keyword evidence="2" id="KW-0863">Zinc-finger</keyword>
<dbReference type="OrthoDB" id="6077919at2759"/>
<dbReference type="PANTHER" id="PTHR31377:SF0">
    <property type="entry name" value="AGMATINE DEIMINASE-RELATED"/>
    <property type="match status" value="1"/>
</dbReference>
<feature type="domain" description="C2H2-type" evidence="3">
    <location>
        <begin position="66"/>
        <end position="94"/>
    </location>
</feature>
<dbReference type="Gene3D" id="3.75.10.10">
    <property type="entry name" value="L-arginine/glycine Amidinotransferase, Chain A"/>
    <property type="match status" value="1"/>
</dbReference>
<evidence type="ECO:0000313" key="4">
    <source>
        <dbReference type="EMBL" id="OXA45338.1"/>
    </source>
</evidence>
<dbReference type="InterPro" id="IPR036236">
    <property type="entry name" value="Znf_C2H2_sf"/>
</dbReference>
<evidence type="ECO:0000259" key="3">
    <source>
        <dbReference type="PROSITE" id="PS50157"/>
    </source>
</evidence>
<sequence>MDSNLEKKWKCLHCSSTFKYKGQMDLHLVTHDPNAKVKCEVCNRIFKNPPSLSSHVSHMHTNRIHPACNICVKPFSTRSHLRRHIDAVHNKKERSRLHCEFPGCEKTYLNKDAVSKHVKTEHAENPIRFPCSLCGKEFKSKGDLKYHIFTHTTEKPFKCATCGRAFSQKSSVTRHEMTHIQKSSRETFQCQLCLQTFINRRSFQTHIRVHVEAVHVTNKERVHSCDKCEYKSHSKVYFAQHVRHKGATHECYFCGKKFVTFSDLTSIGIVVSFLLCTGMSSPKIHIPPEWEPHSHTCMVWPASARIWRSSSYLDKVRQDIARIAKAISPYEPVTLIVNPDQVSSAKSAFTTTDLKRISIVPMPVDDLWARDTLPVFGIQQDGSSSPGSNTLVGIDFNFNGWGNKQVHTKDAKLAETFLKYYNITRLTSKIVGEGGSLEFDGDGTLLVTESSIFNSNRNPGYKTRRDLELDLISVFGLEKVIWFKGVVNQDITDAHVDSLVRFVRPGVVILNRPPKGSTLSRGCVLRQHLRLFVKLADPDVWSKSSDEAKAVLKNSTDAKGRPFTIVELYEPDPYKIVVPPGTEDDFLSSYQSWDYPSSASYVNYLVVNGAVIMPQFGDRQADEEAKTILGLQYPGRNVVQVNIPYLASGGGGIHWATHDVPSVAGRTGV</sequence>
<reference evidence="4 5" key="1">
    <citation type="submission" date="2015-12" db="EMBL/GenBank/DDBJ databases">
        <title>The genome of Folsomia candida.</title>
        <authorList>
            <person name="Faddeeva A."/>
            <person name="Derks M.F."/>
            <person name="Anvar Y."/>
            <person name="Smit S."/>
            <person name="Van Straalen N."/>
            <person name="Roelofs D."/>
        </authorList>
    </citation>
    <scope>NUCLEOTIDE SEQUENCE [LARGE SCALE GENOMIC DNA]</scope>
    <source>
        <strain evidence="4 5">VU population</strain>
        <tissue evidence="4">Whole body</tissue>
    </source>
</reference>
<evidence type="ECO:0000313" key="5">
    <source>
        <dbReference type="Proteomes" id="UP000198287"/>
    </source>
</evidence>
<dbReference type="Gene3D" id="3.30.160.60">
    <property type="entry name" value="Classic Zinc Finger"/>
    <property type="match status" value="6"/>
</dbReference>
<feature type="domain" description="C2H2-type" evidence="3">
    <location>
        <begin position="37"/>
        <end position="65"/>
    </location>
</feature>
<protein>
    <submittedName>
        <fullName evidence="4">Putative agmatine deiminase</fullName>
    </submittedName>
</protein>
<feature type="domain" description="C2H2-type" evidence="3">
    <location>
        <begin position="97"/>
        <end position="126"/>
    </location>
</feature>
<dbReference type="SUPFAM" id="SSF55909">
    <property type="entry name" value="Pentein"/>
    <property type="match status" value="1"/>
</dbReference>
<accession>A0A226DK12</accession>
<feature type="domain" description="C2H2-type" evidence="3">
    <location>
        <begin position="129"/>
        <end position="156"/>
    </location>
</feature>
<feature type="domain" description="C2H2-type" evidence="3">
    <location>
        <begin position="188"/>
        <end position="220"/>
    </location>
</feature>
<dbReference type="PANTHER" id="PTHR31377">
    <property type="entry name" value="AGMATINE DEIMINASE-RELATED"/>
    <property type="match status" value="1"/>
</dbReference>
<dbReference type="Proteomes" id="UP000198287">
    <property type="component" value="Unassembled WGS sequence"/>
</dbReference>
<keyword evidence="5" id="KW-1185">Reference proteome</keyword>
<dbReference type="Pfam" id="PF00096">
    <property type="entry name" value="zf-C2H2"/>
    <property type="match status" value="4"/>
</dbReference>
<dbReference type="GO" id="GO:0009446">
    <property type="term" value="P:putrescine biosynthetic process"/>
    <property type="evidence" value="ECO:0007669"/>
    <property type="project" value="InterPro"/>
</dbReference>
<dbReference type="SMART" id="SM00355">
    <property type="entry name" value="ZnF_C2H2"/>
    <property type="match status" value="8"/>
</dbReference>
<dbReference type="InterPro" id="IPR007466">
    <property type="entry name" value="Peptidyl-Arg-deiminase_porph"/>
</dbReference>
<proteinExistence type="predicted"/>